<comment type="caution">
    <text evidence="9">The sequence shown here is derived from an EMBL/GenBank/DDBJ whole genome shotgun (WGS) entry which is preliminary data.</text>
</comment>
<evidence type="ECO:0000259" key="8">
    <source>
        <dbReference type="Pfam" id="PF01975"/>
    </source>
</evidence>
<feature type="binding site" evidence="7">
    <location>
        <position position="40"/>
    </location>
    <ligand>
        <name>a divalent metal cation</name>
        <dbReference type="ChEBI" id="CHEBI:60240"/>
    </ligand>
</feature>
<dbReference type="InterPro" id="IPR030048">
    <property type="entry name" value="SurE"/>
</dbReference>
<comment type="cofactor">
    <cofactor evidence="7">
        <name>a divalent metal cation</name>
        <dbReference type="ChEBI" id="CHEBI:60240"/>
    </cofactor>
    <text evidence="7">Binds 1 divalent metal cation per subunit.</text>
</comment>
<dbReference type="GO" id="GO:0008254">
    <property type="term" value="F:3'-nucleotidase activity"/>
    <property type="evidence" value="ECO:0007669"/>
    <property type="project" value="TreeGrafter"/>
</dbReference>
<name>A0A8B2NI38_9HYPH</name>
<dbReference type="PANTHER" id="PTHR30457">
    <property type="entry name" value="5'-NUCLEOTIDASE SURE"/>
    <property type="match status" value="1"/>
</dbReference>
<sequence>MRILITNDDGARAPGIKLLEEIARSFTDDVWIVAPEFDQSGVSHAISLHEPLRVHHEGEKRYFVRGTPADCVILAVEHLMDGKPDLVLSGVNRGGNMADSIAYSGTVGAAMTALTVGVPAMALSQYFQGTEVKWECARAYAKPLIERLLEVKWPSSVVPNINFPHRAPGEIAGVKLCHPGHGFISGVNVVERVDVRGLSYHWLQFRRAAEDIDDPECDISLLRDGYITITPLRPDRHGEWNWGDMRAEFGDLLTVAPLADLSGD</sequence>
<evidence type="ECO:0000256" key="3">
    <source>
        <dbReference type="ARBA" id="ARBA00022490"/>
    </source>
</evidence>
<gene>
    <name evidence="7" type="primary">surE</name>
    <name evidence="9" type="ORF">DLJ53_28115</name>
</gene>
<evidence type="ECO:0000313" key="10">
    <source>
        <dbReference type="Proteomes" id="UP000249590"/>
    </source>
</evidence>
<keyword evidence="3 7" id="KW-0963">Cytoplasm</keyword>
<dbReference type="GO" id="GO:0005737">
    <property type="term" value="C:cytoplasm"/>
    <property type="evidence" value="ECO:0007669"/>
    <property type="project" value="UniProtKB-SubCell"/>
</dbReference>
<dbReference type="Gene3D" id="3.40.1210.10">
    <property type="entry name" value="Survival protein SurE-like phosphatase/nucleotidase"/>
    <property type="match status" value="1"/>
</dbReference>
<dbReference type="HAMAP" id="MF_00060">
    <property type="entry name" value="SurE"/>
    <property type="match status" value="1"/>
</dbReference>
<dbReference type="Pfam" id="PF01975">
    <property type="entry name" value="SurE"/>
    <property type="match status" value="1"/>
</dbReference>
<reference evidence="9 10" key="1">
    <citation type="submission" date="2018-05" db="EMBL/GenBank/DDBJ databases">
        <title>Acuticoccus sediminis sp. nov., isolated from deep-sea sediment of Indian Ocean.</title>
        <authorList>
            <person name="Liu X."/>
            <person name="Lai Q."/>
            <person name="Du Y."/>
            <person name="Sun F."/>
            <person name="Zhang X."/>
            <person name="Wang S."/>
            <person name="Shao Z."/>
        </authorList>
    </citation>
    <scope>NUCLEOTIDE SEQUENCE [LARGE SCALE GENOMIC DNA]</scope>
    <source>
        <strain evidence="9 10">PTG4-2</strain>
    </source>
</reference>
<evidence type="ECO:0000256" key="2">
    <source>
        <dbReference type="ARBA" id="ARBA00011062"/>
    </source>
</evidence>
<evidence type="ECO:0000256" key="6">
    <source>
        <dbReference type="ARBA" id="ARBA00022801"/>
    </source>
</evidence>
<proteinExistence type="inferred from homology"/>
<evidence type="ECO:0000256" key="4">
    <source>
        <dbReference type="ARBA" id="ARBA00022723"/>
    </source>
</evidence>
<accession>A0A8B2NI38</accession>
<comment type="function">
    <text evidence="7">Nucleotidase that shows phosphatase activity on nucleoside 5'-monophosphates.</text>
</comment>
<dbReference type="AlphaFoldDB" id="A0A8B2NI38"/>
<dbReference type="PANTHER" id="PTHR30457:SF12">
    <property type="entry name" value="5'_3'-NUCLEOTIDASE SURE"/>
    <property type="match status" value="1"/>
</dbReference>
<keyword evidence="6 7" id="KW-0378">Hydrolase</keyword>
<evidence type="ECO:0000256" key="1">
    <source>
        <dbReference type="ARBA" id="ARBA00000815"/>
    </source>
</evidence>
<keyword evidence="10" id="KW-1185">Reference proteome</keyword>
<keyword evidence="5 7" id="KW-0547">Nucleotide-binding</keyword>
<dbReference type="InterPro" id="IPR036523">
    <property type="entry name" value="SurE-like_sf"/>
</dbReference>
<evidence type="ECO:0000256" key="7">
    <source>
        <dbReference type="HAMAP-Rule" id="MF_00060"/>
    </source>
</evidence>
<feature type="binding site" evidence="7">
    <location>
        <position position="92"/>
    </location>
    <ligand>
        <name>a divalent metal cation</name>
        <dbReference type="ChEBI" id="CHEBI:60240"/>
    </ligand>
</feature>
<evidence type="ECO:0000256" key="5">
    <source>
        <dbReference type="ARBA" id="ARBA00022741"/>
    </source>
</evidence>
<evidence type="ECO:0000313" key="9">
    <source>
        <dbReference type="EMBL" id="RAH97714.1"/>
    </source>
</evidence>
<comment type="similarity">
    <text evidence="2 7">Belongs to the SurE nucleotidase family.</text>
</comment>
<keyword evidence="4 7" id="KW-0479">Metal-binding</keyword>
<dbReference type="RefSeq" id="WP_111351561.1">
    <property type="nucleotide sequence ID" value="NZ_JAIWKD010000004.1"/>
</dbReference>
<dbReference type="InterPro" id="IPR002828">
    <property type="entry name" value="SurE-like_Pase/nucleotidase"/>
</dbReference>
<organism evidence="9 10">
    <name type="scientific">Acuticoccus sediminis</name>
    <dbReference type="NCBI Taxonomy" id="2184697"/>
    <lineage>
        <taxon>Bacteria</taxon>
        <taxon>Pseudomonadati</taxon>
        <taxon>Pseudomonadota</taxon>
        <taxon>Alphaproteobacteria</taxon>
        <taxon>Hyphomicrobiales</taxon>
        <taxon>Amorphaceae</taxon>
        <taxon>Acuticoccus</taxon>
    </lineage>
</organism>
<feature type="domain" description="Survival protein SurE-like phosphatase/nucleotidase" evidence="8">
    <location>
        <begin position="3"/>
        <end position="181"/>
    </location>
</feature>
<dbReference type="GO" id="GO:0000166">
    <property type="term" value="F:nucleotide binding"/>
    <property type="evidence" value="ECO:0007669"/>
    <property type="project" value="UniProtKB-KW"/>
</dbReference>
<feature type="binding site" evidence="7">
    <location>
        <position position="9"/>
    </location>
    <ligand>
        <name>a divalent metal cation</name>
        <dbReference type="ChEBI" id="CHEBI:60240"/>
    </ligand>
</feature>
<dbReference type="SUPFAM" id="SSF64167">
    <property type="entry name" value="SurE-like"/>
    <property type="match status" value="1"/>
</dbReference>
<dbReference type="GO" id="GO:0004309">
    <property type="term" value="F:exopolyphosphatase activity"/>
    <property type="evidence" value="ECO:0007669"/>
    <property type="project" value="TreeGrafter"/>
</dbReference>
<dbReference type="Proteomes" id="UP000249590">
    <property type="component" value="Unassembled WGS sequence"/>
</dbReference>
<protein>
    <recommendedName>
        <fullName evidence="7">5'-nucleotidase SurE</fullName>
        <ecNumber evidence="7">3.1.3.5</ecNumber>
    </recommendedName>
    <alternativeName>
        <fullName evidence="7">Nucleoside 5'-monophosphate phosphohydrolase</fullName>
    </alternativeName>
</protein>
<dbReference type="EMBL" id="QHHQ01000008">
    <property type="protein sequence ID" value="RAH97714.1"/>
    <property type="molecule type" value="Genomic_DNA"/>
</dbReference>
<dbReference type="GO" id="GO:0046872">
    <property type="term" value="F:metal ion binding"/>
    <property type="evidence" value="ECO:0007669"/>
    <property type="project" value="UniProtKB-UniRule"/>
</dbReference>
<comment type="subcellular location">
    <subcellularLocation>
        <location evidence="7">Cytoplasm</location>
    </subcellularLocation>
</comment>
<dbReference type="GO" id="GO:0008253">
    <property type="term" value="F:5'-nucleotidase activity"/>
    <property type="evidence" value="ECO:0007669"/>
    <property type="project" value="UniProtKB-UniRule"/>
</dbReference>
<dbReference type="OrthoDB" id="9780815at2"/>
<dbReference type="NCBIfam" id="NF001490">
    <property type="entry name" value="PRK00346.1-4"/>
    <property type="match status" value="1"/>
</dbReference>
<dbReference type="NCBIfam" id="TIGR00087">
    <property type="entry name" value="surE"/>
    <property type="match status" value="1"/>
</dbReference>
<comment type="catalytic activity">
    <reaction evidence="1 7">
        <text>a ribonucleoside 5'-phosphate + H2O = a ribonucleoside + phosphate</text>
        <dbReference type="Rhea" id="RHEA:12484"/>
        <dbReference type="ChEBI" id="CHEBI:15377"/>
        <dbReference type="ChEBI" id="CHEBI:18254"/>
        <dbReference type="ChEBI" id="CHEBI:43474"/>
        <dbReference type="ChEBI" id="CHEBI:58043"/>
        <dbReference type="EC" id="3.1.3.5"/>
    </reaction>
</comment>
<dbReference type="EC" id="3.1.3.5" evidence="7"/>
<feature type="binding site" evidence="7">
    <location>
        <position position="8"/>
    </location>
    <ligand>
        <name>a divalent metal cation</name>
        <dbReference type="ChEBI" id="CHEBI:60240"/>
    </ligand>
</feature>